<reference evidence="1 2" key="1">
    <citation type="journal article" date="2019" name="Sci. Rep.">
        <title>Orb-weaving spider Araneus ventricosus genome elucidates the spidroin gene catalogue.</title>
        <authorList>
            <person name="Kono N."/>
            <person name="Nakamura H."/>
            <person name="Ohtoshi R."/>
            <person name="Moran D.A.P."/>
            <person name="Shinohara A."/>
            <person name="Yoshida Y."/>
            <person name="Fujiwara M."/>
            <person name="Mori M."/>
            <person name="Tomita M."/>
            <person name="Arakawa K."/>
        </authorList>
    </citation>
    <scope>NUCLEOTIDE SEQUENCE [LARGE SCALE GENOMIC DNA]</scope>
</reference>
<organism evidence="1 2">
    <name type="scientific">Araneus ventricosus</name>
    <name type="common">Orbweaver spider</name>
    <name type="synonym">Epeira ventricosa</name>
    <dbReference type="NCBI Taxonomy" id="182803"/>
    <lineage>
        <taxon>Eukaryota</taxon>
        <taxon>Metazoa</taxon>
        <taxon>Ecdysozoa</taxon>
        <taxon>Arthropoda</taxon>
        <taxon>Chelicerata</taxon>
        <taxon>Arachnida</taxon>
        <taxon>Araneae</taxon>
        <taxon>Araneomorphae</taxon>
        <taxon>Entelegynae</taxon>
        <taxon>Araneoidea</taxon>
        <taxon>Araneidae</taxon>
        <taxon>Araneus</taxon>
    </lineage>
</organism>
<dbReference type="Proteomes" id="UP000499080">
    <property type="component" value="Unassembled WGS sequence"/>
</dbReference>
<accession>A0A4Y2QH37</accession>
<evidence type="ECO:0000313" key="1">
    <source>
        <dbReference type="EMBL" id="GBN62597.1"/>
    </source>
</evidence>
<dbReference type="OrthoDB" id="29853at2759"/>
<dbReference type="AlphaFoldDB" id="A0A4Y2QH37"/>
<dbReference type="EMBL" id="BGPR01013861">
    <property type="protein sequence ID" value="GBN62597.1"/>
    <property type="molecule type" value="Genomic_DNA"/>
</dbReference>
<name>A0A4Y2QH37_ARAVE</name>
<gene>
    <name evidence="1" type="ORF">AVEN_168336_1</name>
</gene>
<keyword evidence="2" id="KW-1185">Reference proteome</keyword>
<comment type="caution">
    <text evidence="1">The sequence shown here is derived from an EMBL/GenBank/DDBJ whole genome shotgun (WGS) entry which is preliminary data.</text>
</comment>
<protein>
    <submittedName>
        <fullName evidence="1">Uncharacterized protein</fullName>
    </submittedName>
</protein>
<proteinExistence type="predicted"/>
<sequence length="95" mass="10516">MRAGLRRLVSFEGRRGSEIAKDIRAVEGPIILSNHSSFQCALRGGYRRGWSSGVNDHPGWESPIHVAPFQKLPVLKELEVKSLLGIKESNCPFSS</sequence>
<evidence type="ECO:0000313" key="2">
    <source>
        <dbReference type="Proteomes" id="UP000499080"/>
    </source>
</evidence>